<dbReference type="EMBL" id="BAABDQ010000059">
    <property type="protein sequence ID" value="GAA3619019.1"/>
    <property type="molecule type" value="Genomic_DNA"/>
</dbReference>
<dbReference type="PANTHER" id="PTHR30055">
    <property type="entry name" value="HTH-TYPE TRANSCRIPTIONAL REGULATOR RUTR"/>
    <property type="match status" value="1"/>
</dbReference>
<keyword evidence="1" id="KW-0678">Repressor</keyword>
<dbReference type="Gene3D" id="1.10.357.10">
    <property type="entry name" value="Tetracycline Repressor, domain 2"/>
    <property type="match status" value="1"/>
</dbReference>
<feature type="region of interest" description="Disordered" evidence="6">
    <location>
        <begin position="1"/>
        <end position="29"/>
    </location>
</feature>
<keyword evidence="9" id="KW-1185">Reference proteome</keyword>
<keyword evidence="3 5" id="KW-0238">DNA-binding</keyword>
<dbReference type="Pfam" id="PF00440">
    <property type="entry name" value="TetR_N"/>
    <property type="match status" value="1"/>
</dbReference>
<dbReference type="InterPro" id="IPR003012">
    <property type="entry name" value="Tet_transcr_reg_TetR"/>
</dbReference>
<evidence type="ECO:0000313" key="9">
    <source>
        <dbReference type="Proteomes" id="UP001500630"/>
    </source>
</evidence>
<evidence type="ECO:0000256" key="6">
    <source>
        <dbReference type="SAM" id="MobiDB-lite"/>
    </source>
</evidence>
<protein>
    <submittedName>
        <fullName evidence="8">TetR/AcrR family transcriptional regulator C-terminal domain-containing protein</fullName>
    </submittedName>
</protein>
<dbReference type="Proteomes" id="UP001500630">
    <property type="component" value="Unassembled WGS sequence"/>
</dbReference>
<dbReference type="SUPFAM" id="SSF48498">
    <property type="entry name" value="Tetracyclin repressor-like, C-terminal domain"/>
    <property type="match status" value="1"/>
</dbReference>
<comment type="caution">
    <text evidence="8">The sequence shown here is derived from an EMBL/GenBank/DDBJ whole genome shotgun (WGS) entry which is preliminary data.</text>
</comment>
<feature type="domain" description="HTH tetR-type" evidence="7">
    <location>
        <begin position="30"/>
        <end position="90"/>
    </location>
</feature>
<keyword evidence="2" id="KW-0805">Transcription regulation</keyword>
<evidence type="ECO:0000259" key="7">
    <source>
        <dbReference type="PROSITE" id="PS50977"/>
    </source>
</evidence>
<name>A0ABP6ZTF5_9ACTN</name>
<feature type="DNA-binding region" description="H-T-H motif" evidence="5">
    <location>
        <begin position="53"/>
        <end position="72"/>
    </location>
</feature>
<dbReference type="SUPFAM" id="SSF46689">
    <property type="entry name" value="Homeodomain-like"/>
    <property type="match status" value="1"/>
</dbReference>
<dbReference type="PRINTS" id="PR00455">
    <property type="entry name" value="HTHTETR"/>
</dbReference>
<dbReference type="InterPro" id="IPR050109">
    <property type="entry name" value="HTH-type_TetR-like_transc_reg"/>
</dbReference>
<accession>A0ABP6ZTF5</accession>
<evidence type="ECO:0000256" key="3">
    <source>
        <dbReference type="ARBA" id="ARBA00023125"/>
    </source>
</evidence>
<evidence type="ECO:0000256" key="2">
    <source>
        <dbReference type="ARBA" id="ARBA00023015"/>
    </source>
</evidence>
<dbReference type="Pfam" id="PF02909">
    <property type="entry name" value="TetR_C_1"/>
    <property type="match status" value="1"/>
</dbReference>
<dbReference type="InterPro" id="IPR036271">
    <property type="entry name" value="Tet_transcr_reg_TetR-rel_C_sf"/>
</dbReference>
<dbReference type="PRINTS" id="PR00400">
    <property type="entry name" value="TETREPRESSOR"/>
</dbReference>
<gene>
    <name evidence="8" type="ORF">GCM10022419_125670</name>
</gene>
<evidence type="ECO:0000313" key="8">
    <source>
        <dbReference type="EMBL" id="GAA3619019.1"/>
    </source>
</evidence>
<evidence type="ECO:0000256" key="4">
    <source>
        <dbReference type="ARBA" id="ARBA00023163"/>
    </source>
</evidence>
<evidence type="ECO:0000256" key="5">
    <source>
        <dbReference type="PROSITE-ProRule" id="PRU00335"/>
    </source>
</evidence>
<proteinExistence type="predicted"/>
<evidence type="ECO:0000256" key="1">
    <source>
        <dbReference type="ARBA" id="ARBA00022491"/>
    </source>
</evidence>
<sequence length="240" mass="25926">MSDTGRTAKPNKSGMKLTPPAQSATERRTQLTRDKVITAAIDLADRDGIDAVSMRRLAQELGVEAMSLYTHVRNKDDLLDGMIDAVIGKIPITTDGPDWKTSLRRTALAARAVVLRHTWAPRTLETRTTPGPAVPRYINAILGILRENGFTVTLAHHALHILGSRVLGFSQDLFDDSPDLDPEAAARLAGELGATLPYAAEMALAVTHEGALGGCDDDTEFAFALDFILDGLDRLSQVET</sequence>
<reference evidence="9" key="1">
    <citation type="journal article" date="2019" name="Int. J. Syst. Evol. Microbiol.">
        <title>The Global Catalogue of Microorganisms (GCM) 10K type strain sequencing project: providing services to taxonomists for standard genome sequencing and annotation.</title>
        <authorList>
            <consortium name="The Broad Institute Genomics Platform"/>
            <consortium name="The Broad Institute Genome Sequencing Center for Infectious Disease"/>
            <person name="Wu L."/>
            <person name="Ma J."/>
        </authorList>
    </citation>
    <scope>NUCLEOTIDE SEQUENCE [LARGE SCALE GENOMIC DNA]</scope>
    <source>
        <strain evidence="9">JCM 17326</strain>
    </source>
</reference>
<keyword evidence="4" id="KW-0804">Transcription</keyword>
<dbReference type="PROSITE" id="PS50977">
    <property type="entry name" value="HTH_TETR_2"/>
    <property type="match status" value="1"/>
</dbReference>
<dbReference type="InterPro" id="IPR004111">
    <property type="entry name" value="Repressor_TetR_C"/>
</dbReference>
<dbReference type="InterPro" id="IPR009057">
    <property type="entry name" value="Homeodomain-like_sf"/>
</dbReference>
<organism evidence="8 9">
    <name type="scientific">Nonomuraea rosea</name>
    <dbReference type="NCBI Taxonomy" id="638574"/>
    <lineage>
        <taxon>Bacteria</taxon>
        <taxon>Bacillati</taxon>
        <taxon>Actinomycetota</taxon>
        <taxon>Actinomycetes</taxon>
        <taxon>Streptosporangiales</taxon>
        <taxon>Streptosporangiaceae</taxon>
        <taxon>Nonomuraea</taxon>
    </lineage>
</organism>
<dbReference type="InterPro" id="IPR001647">
    <property type="entry name" value="HTH_TetR"/>
</dbReference>
<dbReference type="Gene3D" id="1.10.10.60">
    <property type="entry name" value="Homeodomain-like"/>
    <property type="match status" value="1"/>
</dbReference>
<dbReference type="PANTHER" id="PTHR30055:SF151">
    <property type="entry name" value="TRANSCRIPTIONAL REGULATORY PROTEIN"/>
    <property type="match status" value="1"/>
</dbReference>